<dbReference type="PANTHER" id="PTHR42850">
    <property type="entry name" value="METALLOPHOSPHOESTERASE"/>
    <property type="match status" value="1"/>
</dbReference>
<evidence type="ECO:0000259" key="1">
    <source>
        <dbReference type="Pfam" id="PF00149"/>
    </source>
</evidence>
<dbReference type="RefSeq" id="WP_195171604.1">
    <property type="nucleotide sequence ID" value="NZ_CP062983.1"/>
</dbReference>
<dbReference type="EMBL" id="CP062983">
    <property type="protein sequence ID" value="QPC83538.1"/>
    <property type="molecule type" value="Genomic_DNA"/>
</dbReference>
<dbReference type="SUPFAM" id="SSF56300">
    <property type="entry name" value="Metallo-dependent phosphatases"/>
    <property type="match status" value="1"/>
</dbReference>
<organism evidence="2 3">
    <name type="scientific">Phototrophicus methaneseepsis</name>
    <dbReference type="NCBI Taxonomy" id="2710758"/>
    <lineage>
        <taxon>Bacteria</taxon>
        <taxon>Bacillati</taxon>
        <taxon>Chloroflexota</taxon>
        <taxon>Candidatus Thermofontia</taxon>
        <taxon>Phototrophicales</taxon>
        <taxon>Phototrophicaceae</taxon>
        <taxon>Phototrophicus</taxon>
    </lineage>
</organism>
<dbReference type="AlphaFoldDB" id="A0A7S8EAS3"/>
<dbReference type="CDD" id="cd00144">
    <property type="entry name" value="MPP_PPP_family"/>
    <property type="match status" value="1"/>
</dbReference>
<dbReference type="Pfam" id="PF00149">
    <property type="entry name" value="Metallophos"/>
    <property type="match status" value="1"/>
</dbReference>
<keyword evidence="3" id="KW-1185">Reference proteome</keyword>
<evidence type="ECO:0000313" key="3">
    <source>
        <dbReference type="Proteomes" id="UP000594468"/>
    </source>
</evidence>
<evidence type="ECO:0000313" key="2">
    <source>
        <dbReference type="EMBL" id="QPC83538.1"/>
    </source>
</evidence>
<dbReference type="GO" id="GO:0005737">
    <property type="term" value="C:cytoplasm"/>
    <property type="evidence" value="ECO:0007669"/>
    <property type="project" value="TreeGrafter"/>
</dbReference>
<dbReference type="InterPro" id="IPR050126">
    <property type="entry name" value="Ap4A_hydrolase"/>
</dbReference>
<proteinExistence type="predicted"/>
<dbReference type="PANTHER" id="PTHR42850:SF4">
    <property type="entry name" value="ZINC-DEPENDENT ENDOPOLYPHOSPHATASE"/>
    <property type="match status" value="1"/>
</dbReference>
<dbReference type="GO" id="GO:0016791">
    <property type="term" value="F:phosphatase activity"/>
    <property type="evidence" value="ECO:0007669"/>
    <property type="project" value="TreeGrafter"/>
</dbReference>
<name>A0A7S8EAS3_9CHLR</name>
<dbReference type="Gene3D" id="3.60.21.10">
    <property type="match status" value="1"/>
</dbReference>
<dbReference type="Proteomes" id="UP000594468">
    <property type="component" value="Chromosome"/>
</dbReference>
<dbReference type="KEGG" id="pmet:G4Y79_03905"/>
<sequence>MSTFVIGDIHGCYDELQALLDKAALRADDTIIALGDLVNRGPKPAEVVRWLQETPQARSIQGNHDYYHIEAAHGRGAPKPATLLTRWDLNHDYDAAIATFETLPLYIELDEAVLLHGFYEPGVPLQEQRPGMLLGLDEEEAELKDRYDRPWYELYDGDKPLIVGHRDYTDEQKALIIEGRFYGIDTRCVYGGSLTGILLPEWRFISVPARSDHWSDLREKHGIKS</sequence>
<reference evidence="2 3" key="1">
    <citation type="submission" date="2020-02" db="EMBL/GenBank/DDBJ databases">
        <authorList>
            <person name="Zheng R.K."/>
            <person name="Sun C.M."/>
        </authorList>
    </citation>
    <scope>NUCLEOTIDE SEQUENCE [LARGE SCALE GENOMIC DNA]</scope>
    <source>
        <strain evidence="3">rifampicinis</strain>
    </source>
</reference>
<protein>
    <submittedName>
        <fullName evidence="2">Metallophosphoesterase</fullName>
    </submittedName>
</protein>
<gene>
    <name evidence="2" type="ORF">G4Y79_03905</name>
</gene>
<dbReference type="InterPro" id="IPR004843">
    <property type="entry name" value="Calcineurin-like_PHP"/>
</dbReference>
<feature type="domain" description="Calcineurin-like phosphoesterase" evidence="1">
    <location>
        <begin position="2"/>
        <end position="165"/>
    </location>
</feature>
<accession>A0A7S8EAS3</accession>
<dbReference type="InterPro" id="IPR029052">
    <property type="entry name" value="Metallo-depent_PP-like"/>
</dbReference>